<accession>A0A2P2R462</accession>
<reference evidence="1" key="1">
    <citation type="submission" date="2018-02" db="EMBL/GenBank/DDBJ databases">
        <title>Rhizophora mucronata_Transcriptome.</title>
        <authorList>
            <person name="Meera S.P."/>
            <person name="Sreeshan A."/>
            <person name="Augustine A."/>
        </authorList>
    </citation>
    <scope>NUCLEOTIDE SEQUENCE</scope>
    <source>
        <tissue evidence="1">Leaf</tissue>
    </source>
</reference>
<proteinExistence type="predicted"/>
<protein>
    <submittedName>
        <fullName evidence="1">Uncharacterized protein</fullName>
    </submittedName>
</protein>
<name>A0A2P2R462_RHIMU</name>
<dbReference type="EMBL" id="GGEC01093501">
    <property type="protein sequence ID" value="MBX73985.1"/>
    <property type="molecule type" value="Transcribed_RNA"/>
</dbReference>
<organism evidence="1">
    <name type="scientific">Rhizophora mucronata</name>
    <name type="common">Asiatic mangrove</name>
    <dbReference type="NCBI Taxonomy" id="61149"/>
    <lineage>
        <taxon>Eukaryota</taxon>
        <taxon>Viridiplantae</taxon>
        <taxon>Streptophyta</taxon>
        <taxon>Embryophyta</taxon>
        <taxon>Tracheophyta</taxon>
        <taxon>Spermatophyta</taxon>
        <taxon>Magnoliopsida</taxon>
        <taxon>eudicotyledons</taxon>
        <taxon>Gunneridae</taxon>
        <taxon>Pentapetalae</taxon>
        <taxon>rosids</taxon>
        <taxon>fabids</taxon>
        <taxon>Malpighiales</taxon>
        <taxon>Rhizophoraceae</taxon>
        <taxon>Rhizophora</taxon>
    </lineage>
</organism>
<evidence type="ECO:0000313" key="1">
    <source>
        <dbReference type="EMBL" id="MBX73985.1"/>
    </source>
</evidence>
<sequence length="9" mass="1061">MTDYQGSEM</sequence>